<dbReference type="AlphaFoldDB" id="A0AAV4N1L6"/>
<evidence type="ECO:0000313" key="2">
    <source>
        <dbReference type="EMBL" id="GIX77976.1"/>
    </source>
</evidence>
<evidence type="ECO:0000313" key="3">
    <source>
        <dbReference type="Proteomes" id="UP001054945"/>
    </source>
</evidence>
<protein>
    <submittedName>
        <fullName evidence="2">Uncharacterized protein</fullName>
    </submittedName>
</protein>
<accession>A0AAV4N1L6</accession>
<gene>
    <name evidence="2" type="ORF">CEXT_493571</name>
</gene>
<name>A0AAV4N1L6_CAEEX</name>
<keyword evidence="3" id="KW-1185">Reference proteome</keyword>
<feature type="region of interest" description="Disordered" evidence="1">
    <location>
        <begin position="70"/>
        <end position="104"/>
    </location>
</feature>
<proteinExistence type="predicted"/>
<feature type="compositionally biased region" description="Polar residues" evidence="1">
    <location>
        <begin position="72"/>
        <end position="83"/>
    </location>
</feature>
<dbReference type="Proteomes" id="UP001054945">
    <property type="component" value="Unassembled WGS sequence"/>
</dbReference>
<sequence length="104" mass="11772">MDKRREKARRMDRPNSNKLLNMIFEKEFGTNAIPNPLFDSQNERRFRIRSPNCRKAATLCHGTANALKRSRTLTPNSDGLQSSRLEHEAAPCSSPCGCLDPGDR</sequence>
<organism evidence="2 3">
    <name type="scientific">Caerostris extrusa</name>
    <name type="common">Bark spider</name>
    <name type="synonym">Caerostris bankana</name>
    <dbReference type="NCBI Taxonomy" id="172846"/>
    <lineage>
        <taxon>Eukaryota</taxon>
        <taxon>Metazoa</taxon>
        <taxon>Ecdysozoa</taxon>
        <taxon>Arthropoda</taxon>
        <taxon>Chelicerata</taxon>
        <taxon>Arachnida</taxon>
        <taxon>Araneae</taxon>
        <taxon>Araneomorphae</taxon>
        <taxon>Entelegynae</taxon>
        <taxon>Araneoidea</taxon>
        <taxon>Araneidae</taxon>
        <taxon>Caerostris</taxon>
    </lineage>
</organism>
<comment type="caution">
    <text evidence="2">The sequence shown here is derived from an EMBL/GenBank/DDBJ whole genome shotgun (WGS) entry which is preliminary data.</text>
</comment>
<reference evidence="2 3" key="1">
    <citation type="submission" date="2021-06" db="EMBL/GenBank/DDBJ databases">
        <title>Caerostris extrusa draft genome.</title>
        <authorList>
            <person name="Kono N."/>
            <person name="Arakawa K."/>
        </authorList>
    </citation>
    <scope>NUCLEOTIDE SEQUENCE [LARGE SCALE GENOMIC DNA]</scope>
</reference>
<evidence type="ECO:0000256" key="1">
    <source>
        <dbReference type="SAM" id="MobiDB-lite"/>
    </source>
</evidence>
<dbReference type="EMBL" id="BPLR01020367">
    <property type="protein sequence ID" value="GIX77976.1"/>
    <property type="molecule type" value="Genomic_DNA"/>
</dbReference>